<feature type="transmembrane region" description="Helical" evidence="1">
    <location>
        <begin position="43"/>
        <end position="68"/>
    </location>
</feature>
<evidence type="ECO:0000256" key="1">
    <source>
        <dbReference type="SAM" id="Phobius"/>
    </source>
</evidence>
<proteinExistence type="predicted"/>
<dbReference type="AlphaFoldDB" id="A0A6M2DSG0"/>
<keyword evidence="1" id="KW-0812">Transmembrane</keyword>
<dbReference type="EMBL" id="GIIL01004362">
    <property type="protein sequence ID" value="NOV48088.1"/>
    <property type="molecule type" value="Transcribed_RNA"/>
</dbReference>
<accession>A0A6M2DSG0</accession>
<sequence>MSSAEVYQHIASHVPFSKSVRSDNLLLRSLSDDAVEVSHYHHIYFAFSFLIQNVFYFVVDLFHFAFFVTRRWHIHLYY</sequence>
<reference evidence="2" key="1">
    <citation type="submission" date="2020-03" db="EMBL/GenBank/DDBJ databases">
        <title>Transcriptomic Profiling of the Digestive Tract of the Rat Flea, Xenopsylla cheopis, Following Blood Feeding and Infection with Yersinia pestis.</title>
        <authorList>
            <person name="Bland D.M."/>
            <person name="Martens C.A."/>
            <person name="Virtaneva K."/>
            <person name="Kanakabandi K."/>
            <person name="Long D."/>
            <person name="Rosenke R."/>
            <person name="Saturday G.A."/>
            <person name="Hoyt F.H."/>
            <person name="Bruno D.P."/>
            <person name="Ribeiro J.M.C."/>
            <person name="Hinnebusch J."/>
        </authorList>
    </citation>
    <scope>NUCLEOTIDE SEQUENCE</scope>
</reference>
<keyword evidence="1" id="KW-0472">Membrane</keyword>
<organism evidence="2">
    <name type="scientific">Xenopsylla cheopis</name>
    <name type="common">Oriental rat flea</name>
    <name type="synonym">Pulex cheopis</name>
    <dbReference type="NCBI Taxonomy" id="163159"/>
    <lineage>
        <taxon>Eukaryota</taxon>
        <taxon>Metazoa</taxon>
        <taxon>Ecdysozoa</taxon>
        <taxon>Arthropoda</taxon>
        <taxon>Hexapoda</taxon>
        <taxon>Insecta</taxon>
        <taxon>Pterygota</taxon>
        <taxon>Neoptera</taxon>
        <taxon>Endopterygota</taxon>
        <taxon>Siphonaptera</taxon>
        <taxon>Pulicidae</taxon>
        <taxon>Xenopsyllinae</taxon>
        <taxon>Xenopsylla</taxon>
    </lineage>
</organism>
<protein>
    <submittedName>
        <fullName evidence="2">Putative secreted protein</fullName>
    </submittedName>
</protein>
<name>A0A6M2DSG0_XENCH</name>
<keyword evidence="1" id="KW-1133">Transmembrane helix</keyword>
<evidence type="ECO:0000313" key="2">
    <source>
        <dbReference type="EMBL" id="NOV48088.1"/>
    </source>
</evidence>